<dbReference type="RefSeq" id="WP_406698848.1">
    <property type="nucleotide sequence ID" value="NZ_CP155447.1"/>
</dbReference>
<dbReference type="InterPro" id="IPR003737">
    <property type="entry name" value="GlcNAc_PI_deacetylase-related"/>
</dbReference>
<proteinExistence type="predicted"/>
<name>A0AAU7CLJ5_9BACT</name>
<dbReference type="SUPFAM" id="SSF102588">
    <property type="entry name" value="LmbE-like"/>
    <property type="match status" value="1"/>
</dbReference>
<dbReference type="Gene3D" id="3.40.50.10320">
    <property type="entry name" value="LmbE-like"/>
    <property type="match status" value="1"/>
</dbReference>
<organism evidence="1">
    <name type="scientific">Singulisphaera sp. Ch08</name>
    <dbReference type="NCBI Taxonomy" id="3120278"/>
    <lineage>
        <taxon>Bacteria</taxon>
        <taxon>Pseudomonadati</taxon>
        <taxon>Planctomycetota</taxon>
        <taxon>Planctomycetia</taxon>
        <taxon>Isosphaerales</taxon>
        <taxon>Isosphaeraceae</taxon>
        <taxon>Singulisphaera</taxon>
    </lineage>
</organism>
<gene>
    <name evidence="1" type="ORF">V5E97_08180</name>
</gene>
<evidence type="ECO:0000313" key="1">
    <source>
        <dbReference type="EMBL" id="XBH05997.1"/>
    </source>
</evidence>
<dbReference type="EMBL" id="CP155447">
    <property type="protein sequence ID" value="XBH05997.1"/>
    <property type="molecule type" value="Genomic_DNA"/>
</dbReference>
<accession>A0AAU7CLJ5</accession>
<protein>
    <submittedName>
        <fullName evidence="1">PIG-L family deacetylase</fullName>
    </submittedName>
</protein>
<dbReference type="InterPro" id="IPR024078">
    <property type="entry name" value="LmbE-like_dom_sf"/>
</dbReference>
<sequence length="313" mass="34385">MANTLLSPGGTHWQPDFERLLGAAKGRGTHGHLSDVRESLRQVVGRDRPLVMLCPHADDGAISAACLLHEYAVRRGLPVIEVLVFAGERNVAAPWLNDQKKVSVRESEFRLECSVLGAEAVCWDLEAYRSPGYQPSASDIDKIVEWFIQRRPGAIILPPATDAHVAHRMTRALASVGLVGAKLKDTLVLTGWTPWGPLPQPNAYFSYDGEAERTKEWAIHCHASQVLLTDYTKYCSHLGRAYAALTREWAEGHSLTGRAARTDDRFIGVELFQIEKYDPELDANTTDPLQIALGLLNGHIAPASAKHAIATTV</sequence>
<dbReference type="AlphaFoldDB" id="A0AAU7CLJ5"/>
<reference evidence="1" key="1">
    <citation type="submission" date="2024-05" db="EMBL/GenBank/DDBJ databases">
        <title>Planctomycetes of the genus Singulisphaera possess chitinolytic capabilities.</title>
        <authorList>
            <person name="Ivanova A."/>
        </authorList>
    </citation>
    <scope>NUCLEOTIDE SEQUENCE</scope>
    <source>
        <strain evidence="1">Ch08T</strain>
    </source>
</reference>
<dbReference type="Pfam" id="PF02585">
    <property type="entry name" value="PIG-L"/>
    <property type="match status" value="1"/>
</dbReference>